<dbReference type="InterPro" id="IPR044480">
    <property type="entry name" value="Ara2-like"/>
</dbReference>
<evidence type="ECO:0000259" key="2">
    <source>
        <dbReference type="Pfam" id="PF00248"/>
    </source>
</evidence>
<feature type="domain" description="NADP-dependent oxidoreductase" evidence="2">
    <location>
        <begin position="60"/>
        <end position="327"/>
    </location>
</feature>
<dbReference type="SUPFAM" id="SSF51430">
    <property type="entry name" value="NAD(P)-linked oxidoreductase"/>
    <property type="match status" value="1"/>
</dbReference>
<reference evidence="3 4" key="2">
    <citation type="journal article" date="2014" name="J. Gen. Appl. Microbiol.">
        <title>The early diverging ascomycetous budding yeast Saitoella complicata has three histone deacetylases belonging to the Clr6, Hos2, and Rpd3 lineages.</title>
        <authorList>
            <person name="Nishida H."/>
            <person name="Matsumoto T."/>
            <person name="Kondo S."/>
            <person name="Hamamoto M."/>
            <person name="Yoshikawa H."/>
        </authorList>
    </citation>
    <scope>NUCLEOTIDE SEQUENCE [LARGE SCALE GENOMIC DNA]</scope>
    <source>
        <strain evidence="3 4">NRRL Y-17804</strain>
    </source>
</reference>
<dbReference type="AlphaFoldDB" id="A0A0E9NM28"/>
<dbReference type="CDD" id="cd19164">
    <property type="entry name" value="AKR_ARA2"/>
    <property type="match status" value="1"/>
</dbReference>
<dbReference type="Proteomes" id="UP000033140">
    <property type="component" value="Unassembled WGS sequence"/>
</dbReference>
<evidence type="ECO:0000256" key="1">
    <source>
        <dbReference type="ARBA" id="ARBA00023002"/>
    </source>
</evidence>
<dbReference type="STRING" id="698492.A0A0E9NM28"/>
<dbReference type="InterPro" id="IPR036812">
    <property type="entry name" value="NAD(P)_OxRdtase_dom_sf"/>
</dbReference>
<dbReference type="EMBL" id="BACD03000038">
    <property type="protein sequence ID" value="GAO50884.1"/>
    <property type="molecule type" value="Genomic_DNA"/>
</dbReference>
<name>A0A0E9NM28_SAICN</name>
<keyword evidence="1" id="KW-0560">Oxidoreductase</keyword>
<dbReference type="GO" id="GO:0045290">
    <property type="term" value="F:D-arabinose 1-dehydrogenase [NAD(P)+] activity"/>
    <property type="evidence" value="ECO:0007669"/>
    <property type="project" value="InterPro"/>
</dbReference>
<accession>A0A0E9NM28</accession>
<gene>
    <name evidence="3" type="ORF">G7K_5003-t1</name>
</gene>
<protein>
    <recommendedName>
        <fullName evidence="2">NADP-dependent oxidoreductase domain-containing protein</fullName>
    </recommendedName>
</protein>
<dbReference type="InterPro" id="IPR020471">
    <property type="entry name" value="AKR"/>
</dbReference>
<keyword evidence="4" id="KW-1185">Reference proteome</keyword>
<dbReference type="GO" id="GO:0070485">
    <property type="term" value="P:dehydro-D-arabinono-1,4-lactone biosynthetic process"/>
    <property type="evidence" value="ECO:0007669"/>
    <property type="project" value="TreeGrafter"/>
</dbReference>
<dbReference type="GO" id="GO:0005829">
    <property type="term" value="C:cytosol"/>
    <property type="evidence" value="ECO:0007669"/>
    <property type="project" value="TreeGrafter"/>
</dbReference>
<evidence type="ECO:0000313" key="4">
    <source>
        <dbReference type="Proteomes" id="UP000033140"/>
    </source>
</evidence>
<dbReference type="InterPro" id="IPR023210">
    <property type="entry name" value="NADP_OxRdtase_dom"/>
</dbReference>
<dbReference type="OMA" id="FPRSSYK"/>
<dbReference type="PANTHER" id="PTHR42686">
    <property type="entry name" value="GH17980P-RELATED"/>
    <property type="match status" value="1"/>
</dbReference>
<dbReference type="PANTHER" id="PTHR42686:SF1">
    <property type="entry name" value="GH17980P-RELATED"/>
    <property type="match status" value="1"/>
</dbReference>
<reference evidence="3 4" key="1">
    <citation type="journal article" date="2011" name="J. Gen. Appl. Microbiol.">
        <title>Draft genome sequencing of the enigmatic yeast Saitoella complicata.</title>
        <authorList>
            <person name="Nishida H."/>
            <person name="Hamamoto M."/>
            <person name="Sugiyama J."/>
        </authorList>
    </citation>
    <scope>NUCLEOTIDE SEQUENCE [LARGE SCALE GENOMIC DNA]</scope>
    <source>
        <strain evidence="3 4">NRRL Y-17804</strain>
    </source>
</reference>
<dbReference type="Pfam" id="PF00248">
    <property type="entry name" value="Aldo_ket_red"/>
    <property type="match status" value="1"/>
</dbReference>
<organism evidence="3 4">
    <name type="scientific">Saitoella complicata (strain BCRC 22490 / CBS 7301 / JCM 7358 / NBRC 10748 / NRRL Y-17804)</name>
    <dbReference type="NCBI Taxonomy" id="698492"/>
    <lineage>
        <taxon>Eukaryota</taxon>
        <taxon>Fungi</taxon>
        <taxon>Dikarya</taxon>
        <taxon>Ascomycota</taxon>
        <taxon>Taphrinomycotina</taxon>
        <taxon>Taphrinomycotina incertae sedis</taxon>
        <taxon>Saitoella</taxon>
    </lineage>
</organism>
<comment type="caution">
    <text evidence="3">The sequence shown here is derived from an EMBL/GenBank/DDBJ whole genome shotgun (WGS) entry which is preliminary data.</text>
</comment>
<reference evidence="3 4" key="3">
    <citation type="journal article" date="2015" name="Genome Announc.">
        <title>Draft Genome Sequence of the Archiascomycetous Yeast Saitoella complicata.</title>
        <authorList>
            <person name="Yamauchi K."/>
            <person name="Kondo S."/>
            <person name="Hamamoto M."/>
            <person name="Takahashi Y."/>
            <person name="Ogura Y."/>
            <person name="Hayashi T."/>
            <person name="Nishida H."/>
        </authorList>
    </citation>
    <scope>NUCLEOTIDE SEQUENCE [LARGE SCALE GENOMIC DNA]</scope>
    <source>
        <strain evidence="3 4">NRRL Y-17804</strain>
    </source>
</reference>
<evidence type="ECO:0000313" key="3">
    <source>
        <dbReference type="EMBL" id="GAO50884.1"/>
    </source>
</evidence>
<proteinExistence type="predicted"/>
<sequence length="365" mass="40182">MSISIPIPQSKYSTSLTPTLRVSRLEVQAPASTRNMTRQLEPLGPVAAPVNGSSLAGMSPLCFGAGTFAPQYNEPALLRPTDVVRRALDLAVNCFDTSPYYGESEIILGDALQNLSADYPRNTYYISTKCGREPTNEFDYTPSWIRKSVERSLERLHTSYLDVVYVHDVEFKTEDEAVLAVKTLFELKQEGKILNVGFSGYPLPVLVSLAERIVKEVGKPVDAIITYSNFNIANTVLLKYLAKLSPCVGQIISASPFSMGLLSSREPPKWHPGSPALKAAVAKAAAFCDVELREPLADLATRFALEKWEGVTLVGCSTVDEVDSAVANWWKCQDKAQKEKDEVAFRRVREVLGDQLDVCWPSGRG</sequence>
<dbReference type="Gene3D" id="3.20.20.100">
    <property type="entry name" value="NADP-dependent oxidoreductase domain"/>
    <property type="match status" value="1"/>
</dbReference>